<reference evidence="1" key="1">
    <citation type="submission" date="2022-08" db="EMBL/GenBank/DDBJ databases">
        <authorList>
            <person name="Gutierrez-Valencia J."/>
        </authorList>
    </citation>
    <scope>NUCLEOTIDE SEQUENCE</scope>
</reference>
<keyword evidence="2" id="KW-1185">Reference proteome</keyword>
<dbReference type="Proteomes" id="UP001154282">
    <property type="component" value="Unassembled WGS sequence"/>
</dbReference>
<evidence type="ECO:0000313" key="1">
    <source>
        <dbReference type="EMBL" id="CAI0557456.1"/>
    </source>
</evidence>
<name>A0AAV0RJM7_9ROSI</name>
<evidence type="ECO:0000313" key="2">
    <source>
        <dbReference type="Proteomes" id="UP001154282"/>
    </source>
</evidence>
<comment type="caution">
    <text evidence="1">The sequence shown here is derived from an EMBL/GenBank/DDBJ whole genome shotgun (WGS) entry which is preliminary data.</text>
</comment>
<dbReference type="AlphaFoldDB" id="A0AAV0RJM7"/>
<sequence>MEATTGFTFYSYLSQKEIDSITLAVAQQKETQFHQNNRLHKQEAQVHQRKAVANGGLVSTLPVMLLSLGTSINNAGPASKNR</sequence>
<gene>
    <name evidence="1" type="ORF">LITE_LOCUS48370</name>
</gene>
<organism evidence="1 2">
    <name type="scientific">Linum tenue</name>
    <dbReference type="NCBI Taxonomy" id="586396"/>
    <lineage>
        <taxon>Eukaryota</taxon>
        <taxon>Viridiplantae</taxon>
        <taxon>Streptophyta</taxon>
        <taxon>Embryophyta</taxon>
        <taxon>Tracheophyta</taxon>
        <taxon>Spermatophyta</taxon>
        <taxon>Magnoliopsida</taxon>
        <taxon>eudicotyledons</taxon>
        <taxon>Gunneridae</taxon>
        <taxon>Pentapetalae</taxon>
        <taxon>rosids</taxon>
        <taxon>fabids</taxon>
        <taxon>Malpighiales</taxon>
        <taxon>Linaceae</taxon>
        <taxon>Linum</taxon>
    </lineage>
</organism>
<dbReference type="EMBL" id="CAMGYJ010000011">
    <property type="protein sequence ID" value="CAI0557456.1"/>
    <property type="molecule type" value="Genomic_DNA"/>
</dbReference>
<proteinExistence type="predicted"/>
<accession>A0AAV0RJM7</accession>
<protein>
    <submittedName>
        <fullName evidence="1">Uncharacterized protein</fullName>
    </submittedName>
</protein>